<accession>A0A0M3I8L6</accession>
<feature type="compositionally biased region" description="Basic and acidic residues" evidence="1">
    <location>
        <begin position="307"/>
        <end position="331"/>
    </location>
</feature>
<evidence type="ECO:0000313" key="3">
    <source>
        <dbReference type="Proteomes" id="UP000036681"/>
    </source>
</evidence>
<dbReference type="WBParaSite" id="ALUE_0001370501-mRNA-1">
    <property type="protein sequence ID" value="ALUE_0001370501-mRNA-1"/>
    <property type="gene ID" value="ALUE_0001370501"/>
</dbReference>
<feature type="region of interest" description="Disordered" evidence="1">
    <location>
        <begin position="306"/>
        <end position="331"/>
    </location>
</feature>
<evidence type="ECO:0000256" key="2">
    <source>
        <dbReference type="SAM" id="SignalP"/>
    </source>
</evidence>
<feature type="compositionally biased region" description="Low complexity" evidence="1">
    <location>
        <begin position="65"/>
        <end position="82"/>
    </location>
</feature>
<proteinExistence type="predicted"/>
<reference evidence="4" key="1">
    <citation type="submission" date="2017-02" db="UniProtKB">
        <authorList>
            <consortium name="WormBaseParasite"/>
        </authorList>
    </citation>
    <scope>IDENTIFICATION</scope>
</reference>
<dbReference type="AlphaFoldDB" id="A0A0M3I8L6"/>
<sequence length="360" mass="38932">MRSPITLLIVFTLIHLKYAQHPDFVSTKFDLSPDLPFESLSANEDQNPIHMEVNSELKQITVSKSPSSTLPQQSSSPTPFPTFSLPAPLLPSTAGGQLAIGAVIPSPAPITVRPNLGHLPSQMGTSLTGPQLPFPHLAIPQPNQLIQQAEAFAPGSAIPSAPSVIPAVAQPLPSTSDWGKQISQLQPQQQFQLQPQPQLQHPPQLQVQPQPQFHSQSQSPSLVDAQSQPHSQSKVQNVAVTKSPPPAHPPLHRSALSGSAVPARLRMSPAALWFDESFDTLSKISLSSFIPHLKSASCGCGVKGRGMGKEVEEGRRGNKRKQEGEKQLGEREEMNASLSNFDGSNFCLLVPVQERRRIDQ</sequence>
<keyword evidence="2" id="KW-0732">Signal</keyword>
<feature type="region of interest" description="Disordered" evidence="1">
    <location>
        <begin position="62"/>
        <end position="82"/>
    </location>
</feature>
<feature type="compositionally biased region" description="Low complexity" evidence="1">
    <location>
        <begin position="183"/>
        <end position="222"/>
    </location>
</feature>
<feature type="chain" id="PRO_5005656969" evidence="2">
    <location>
        <begin position="20"/>
        <end position="360"/>
    </location>
</feature>
<evidence type="ECO:0000313" key="4">
    <source>
        <dbReference type="WBParaSite" id="ALUE_0001370501-mRNA-1"/>
    </source>
</evidence>
<dbReference type="Proteomes" id="UP000036681">
    <property type="component" value="Unplaced"/>
</dbReference>
<feature type="signal peptide" evidence="2">
    <location>
        <begin position="1"/>
        <end position="19"/>
    </location>
</feature>
<feature type="region of interest" description="Disordered" evidence="1">
    <location>
        <begin position="175"/>
        <end position="255"/>
    </location>
</feature>
<feature type="compositionally biased region" description="Polar residues" evidence="1">
    <location>
        <begin position="224"/>
        <end position="240"/>
    </location>
</feature>
<evidence type="ECO:0000256" key="1">
    <source>
        <dbReference type="SAM" id="MobiDB-lite"/>
    </source>
</evidence>
<name>A0A0M3I8L6_ASCLU</name>
<keyword evidence="3" id="KW-1185">Reference proteome</keyword>
<organism evidence="3 4">
    <name type="scientific">Ascaris lumbricoides</name>
    <name type="common">Giant roundworm</name>
    <dbReference type="NCBI Taxonomy" id="6252"/>
    <lineage>
        <taxon>Eukaryota</taxon>
        <taxon>Metazoa</taxon>
        <taxon>Ecdysozoa</taxon>
        <taxon>Nematoda</taxon>
        <taxon>Chromadorea</taxon>
        <taxon>Rhabditida</taxon>
        <taxon>Spirurina</taxon>
        <taxon>Ascaridomorpha</taxon>
        <taxon>Ascaridoidea</taxon>
        <taxon>Ascarididae</taxon>
        <taxon>Ascaris</taxon>
    </lineage>
</organism>
<protein>
    <submittedName>
        <fullName evidence="4">Proline-rich receptor-like protein kinase PERK2</fullName>
    </submittedName>
</protein>